<dbReference type="EMBL" id="CP011925">
    <property type="protein sequence ID" value="ATD09612.1"/>
    <property type="molecule type" value="Genomic_DNA"/>
</dbReference>
<dbReference type="Proteomes" id="UP000016521">
    <property type="component" value="Chromosome II"/>
</dbReference>
<evidence type="ECO:0000256" key="1">
    <source>
        <dbReference type="SAM" id="MobiDB-lite"/>
    </source>
</evidence>
<gene>
    <name evidence="2" type="ORF">PPIS_b0461</name>
</gene>
<accession>A0ABM6NLP0</accession>
<dbReference type="InterPro" id="IPR029058">
    <property type="entry name" value="AB_hydrolase_fold"/>
</dbReference>
<protein>
    <recommendedName>
        <fullName evidence="4">Alpha/beta hydrolase</fullName>
    </recommendedName>
</protein>
<name>A0ABM6NLP0_PSEO7</name>
<feature type="compositionally biased region" description="Basic and acidic residues" evidence="1">
    <location>
        <begin position="292"/>
        <end position="309"/>
    </location>
</feature>
<organism evidence="2 3">
    <name type="scientific">Pseudoalteromonas piscicida</name>
    <dbReference type="NCBI Taxonomy" id="43662"/>
    <lineage>
        <taxon>Bacteria</taxon>
        <taxon>Pseudomonadati</taxon>
        <taxon>Pseudomonadota</taxon>
        <taxon>Gammaproteobacteria</taxon>
        <taxon>Alteromonadales</taxon>
        <taxon>Pseudoalteromonadaceae</taxon>
        <taxon>Pseudoalteromonas</taxon>
    </lineage>
</organism>
<evidence type="ECO:0008006" key="4">
    <source>
        <dbReference type="Google" id="ProtNLM"/>
    </source>
</evidence>
<sequence length="309" mass="34625">MHSSLNNRAKFVINYDFDYLEVVRLEKIIKSESSSLIYDFYPADRSVKGDFSLSFKAGDLDHEFSVIRNSEDRPLDLSQQLTILIPGFAIDKSFLISYAVWFSSMGSDVVVMDLDGVKEDSFTFGSKLTDYYSEIANGYDKVNIVGFSMGFLPVLDIANKYRVNSLIGVVPLLSREDLNLAASEASSYVELLPNSIIENVIDEYMSENKINDYFYGALNGIDSHNKMLIIQAENDKVLPASSLVFFEGDKVNNLVLSGYNHYILASMPTPETTGAVIEFFNNSIGTDSVSNSDKKYTTHREAEVKKELN</sequence>
<reference evidence="2 3" key="1">
    <citation type="submission" date="2015-06" db="EMBL/GenBank/DDBJ databases">
        <authorList>
            <person name="Xie B.-B."/>
            <person name="Rong J.-C."/>
            <person name="Qin Q.-L."/>
            <person name="Zhang Y.-Z."/>
        </authorList>
    </citation>
    <scope>NUCLEOTIDE SEQUENCE [LARGE SCALE GENOMIC DNA]</scope>
    <source>
        <strain evidence="2 3">JCM 20779</strain>
    </source>
</reference>
<evidence type="ECO:0000313" key="2">
    <source>
        <dbReference type="EMBL" id="ATD09612.1"/>
    </source>
</evidence>
<dbReference type="Gene3D" id="3.40.50.1820">
    <property type="entry name" value="alpha/beta hydrolase"/>
    <property type="match status" value="1"/>
</dbReference>
<feature type="region of interest" description="Disordered" evidence="1">
    <location>
        <begin position="289"/>
        <end position="309"/>
    </location>
</feature>
<keyword evidence="3" id="KW-1185">Reference proteome</keyword>
<evidence type="ECO:0000313" key="3">
    <source>
        <dbReference type="Proteomes" id="UP000016521"/>
    </source>
</evidence>
<dbReference type="SUPFAM" id="SSF53474">
    <property type="entry name" value="alpha/beta-Hydrolases"/>
    <property type="match status" value="1"/>
</dbReference>
<proteinExistence type="predicted"/>